<protein>
    <submittedName>
        <fullName evidence="1">Uncharacterized protein</fullName>
    </submittedName>
</protein>
<name>A2FBV7_TRIV3</name>
<proteinExistence type="predicted"/>
<evidence type="ECO:0000313" key="1">
    <source>
        <dbReference type="EMBL" id="EAX97603.1"/>
    </source>
</evidence>
<dbReference type="InParanoid" id="A2FBV7"/>
<dbReference type="AlphaFoldDB" id="A2FBV7"/>
<dbReference type="VEuPathDB" id="TrichDB:TVAGG3_0720970"/>
<dbReference type="VEuPathDB" id="TrichDB:TVAG_162090"/>
<reference evidence="1" key="2">
    <citation type="journal article" date="2007" name="Science">
        <title>Draft genome sequence of the sexually transmitted pathogen Trichomonas vaginalis.</title>
        <authorList>
            <person name="Carlton J.M."/>
            <person name="Hirt R.P."/>
            <person name="Silva J.C."/>
            <person name="Delcher A.L."/>
            <person name="Schatz M."/>
            <person name="Zhao Q."/>
            <person name="Wortman J.R."/>
            <person name="Bidwell S.L."/>
            <person name="Alsmark U.C.M."/>
            <person name="Besteiro S."/>
            <person name="Sicheritz-Ponten T."/>
            <person name="Noel C.J."/>
            <person name="Dacks J.B."/>
            <person name="Foster P.G."/>
            <person name="Simillion C."/>
            <person name="Van de Peer Y."/>
            <person name="Miranda-Saavedra D."/>
            <person name="Barton G.J."/>
            <person name="Westrop G.D."/>
            <person name="Mueller S."/>
            <person name="Dessi D."/>
            <person name="Fiori P.L."/>
            <person name="Ren Q."/>
            <person name="Paulsen I."/>
            <person name="Zhang H."/>
            <person name="Bastida-Corcuera F.D."/>
            <person name="Simoes-Barbosa A."/>
            <person name="Brown M.T."/>
            <person name="Hayes R.D."/>
            <person name="Mukherjee M."/>
            <person name="Okumura C.Y."/>
            <person name="Schneider R."/>
            <person name="Smith A.J."/>
            <person name="Vanacova S."/>
            <person name="Villalvazo M."/>
            <person name="Haas B.J."/>
            <person name="Pertea M."/>
            <person name="Feldblyum T.V."/>
            <person name="Utterback T.R."/>
            <person name="Shu C.L."/>
            <person name="Osoegawa K."/>
            <person name="de Jong P.J."/>
            <person name="Hrdy I."/>
            <person name="Horvathova L."/>
            <person name="Zubacova Z."/>
            <person name="Dolezal P."/>
            <person name="Malik S.B."/>
            <person name="Logsdon J.M. Jr."/>
            <person name="Henze K."/>
            <person name="Gupta A."/>
            <person name="Wang C.C."/>
            <person name="Dunne R.L."/>
            <person name="Upcroft J.A."/>
            <person name="Upcroft P."/>
            <person name="White O."/>
            <person name="Salzberg S.L."/>
            <person name="Tang P."/>
            <person name="Chiu C.-H."/>
            <person name="Lee Y.-S."/>
            <person name="Embley T.M."/>
            <person name="Coombs G.H."/>
            <person name="Mottram J.C."/>
            <person name="Tachezy J."/>
            <person name="Fraser-Liggett C.M."/>
            <person name="Johnson P.J."/>
        </authorList>
    </citation>
    <scope>NUCLEOTIDE SEQUENCE [LARGE SCALE GENOMIC DNA]</scope>
    <source>
        <strain evidence="1">G3</strain>
    </source>
</reference>
<dbReference type="SMR" id="A2FBV7"/>
<dbReference type="EMBL" id="DS113708">
    <property type="protein sequence ID" value="EAX97603.1"/>
    <property type="molecule type" value="Genomic_DNA"/>
</dbReference>
<reference evidence="1" key="1">
    <citation type="submission" date="2006-10" db="EMBL/GenBank/DDBJ databases">
        <authorList>
            <person name="Amadeo P."/>
            <person name="Zhao Q."/>
            <person name="Wortman J."/>
            <person name="Fraser-Liggett C."/>
            <person name="Carlton J."/>
        </authorList>
    </citation>
    <scope>NUCLEOTIDE SEQUENCE</scope>
    <source>
        <strain evidence="1">G3</strain>
    </source>
</reference>
<organism evidence="1 2">
    <name type="scientific">Trichomonas vaginalis (strain ATCC PRA-98 / G3)</name>
    <dbReference type="NCBI Taxonomy" id="412133"/>
    <lineage>
        <taxon>Eukaryota</taxon>
        <taxon>Metamonada</taxon>
        <taxon>Parabasalia</taxon>
        <taxon>Trichomonadida</taxon>
        <taxon>Trichomonadidae</taxon>
        <taxon>Trichomonas</taxon>
    </lineage>
</organism>
<accession>A2FBV7</accession>
<gene>
    <name evidence="1" type="ORF">TVAG_162090</name>
</gene>
<dbReference type="KEGG" id="tva:4755387"/>
<dbReference type="Proteomes" id="UP000001542">
    <property type="component" value="Unassembled WGS sequence"/>
</dbReference>
<keyword evidence="2" id="KW-1185">Reference proteome</keyword>
<sequence length="362" mass="42181">MSKYYKFTRTSSSDKQPPTALFAMISKPSALDYIEESEKYIIQLYGKHEEFRNRSDFMGKLERLIPYGPFIINLVSNNEKELQKLVNYQTNYQQTNLEFADIGVKTDIPNYEAIVNNLIKYANYSDNFFKFIQNRISNLTAIPAQYILNCPEKSPLLSSLLEKKILINPEPKEFNIYNNQNTYLASLMEAYGIASNPTQSSIIDKAHLQPLLSKASNYESAYIQIINAFALHPNFFDKWFDFIGFKTHLSNFHFSLLMFNDNWIIKIFEGSKELKGQIIFYYLHNDGGYKTIFDYFTKAKKALTNDKKEISTTYYVGVAYFRKYALEALSEFSDIITTEYLMDVIEFLDEEYRHVNSASKSI</sequence>
<evidence type="ECO:0000313" key="2">
    <source>
        <dbReference type="Proteomes" id="UP000001542"/>
    </source>
</evidence>